<feature type="compositionally biased region" description="Polar residues" evidence="2">
    <location>
        <begin position="337"/>
        <end position="347"/>
    </location>
</feature>
<evidence type="ECO:0000313" key="5">
    <source>
        <dbReference type="Proteomes" id="UP001168537"/>
    </source>
</evidence>
<dbReference type="EMBL" id="JAUHJR010000006">
    <property type="protein sequence ID" value="MDN4162622.1"/>
    <property type="molecule type" value="Genomic_DNA"/>
</dbReference>
<feature type="region of interest" description="Disordered" evidence="2">
    <location>
        <begin position="143"/>
        <end position="294"/>
    </location>
</feature>
<accession>A0ABT8EWP6</accession>
<proteinExistence type="predicted"/>
<comment type="caution">
    <text evidence="4">The sequence shown here is derived from an EMBL/GenBank/DDBJ whole genome shotgun (WGS) entry which is preliminary data.</text>
</comment>
<dbReference type="Gene3D" id="2.60.200.20">
    <property type="match status" value="1"/>
</dbReference>
<dbReference type="InterPro" id="IPR008984">
    <property type="entry name" value="SMAD_FHA_dom_sf"/>
</dbReference>
<evidence type="ECO:0000256" key="1">
    <source>
        <dbReference type="ARBA" id="ARBA00022553"/>
    </source>
</evidence>
<keyword evidence="5" id="KW-1185">Reference proteome</keyword>
<reference evidence="4" key="1">
    <citation type="submission" date="2023-06" db="EMBL/GenBank/DDBJ databases">
        <title>Draft genome sequence of Nocardioides sp. SOB72.</title>
        <authorList>
            <person name="Zhang G."/>
        </authorList>
    </citation>
    <scope>NUCLEOTIDE SEQUENCE</scope>
    <source>
        <strain evidence="4">SOB72</strain>
    </source>
</reference>
<evidence type="ECO:0000256" key="2">
    <source>
        <dbReference type="SAM" id="MobiDB-lite"/>
    </source>
</evidence>
<dbReference type="SUPFAM" id="SSF49879">
    <property type="entry name" value="SMAD/FHA domain"/>
    <property type="match status" value="1"/>
</dbReference>
<gene>
    <name evidence="4" type="ORF">QWY29_14740</name>
</gene>
<protein>
    <submittedName>
        <fullName evidence="4">FHA domain-containing protein</fullName>
    </submittedName>
</protein>
<feature type="domain" description="FHA" evidence="3">
    <location>
        <begin position="314"/>
        <end position="374"/>
    </location>
</feature>
<dbReference type="Proteomes" id="UP001168537">
    <property type="component" value="Unassembled WGS sequence"/>
</dbReference>
<dbReference type="PROSITE" id="PS50006">
    <property type="entry name" value="FHA_DOMAIN"/>
    <property type="match status" value="1"/>
</dbReference>
<feature type="compositionally biased region" description="Acidic residues" evidence="2">
    <location>
        <begin position="172"/>
        <end position="184"/>
    </location>
</feature>
<sequence>MSEQTTRSYRPGEWYGVLGDRTVLLLPPEERSRAAALWALVDAGTPADDLVDALISGGLAALPAFVLATTADDGATRLLVRGRVRVSVVADDETVEVDGASATTWVERSWVRVSALSVVLDERPSGPDLLATTGLVRVSRLQEPAEAVGTGPAVAATADEPDDFGPEHETELGEVDDDEDDEPPTTDVPVVPPPPAPPAPPAAPPADLPPPPPGPPPAAPPARPSAPPSVAAVPPPPPAGPPVPPPPPARPAEDDPKADADHDGETQIGALDPTPFERRPSGIPGQPQAPAVTSRPVARLVISHGETVDVDRAVLVGRAPEARRFTSTEQPRLVTVPSPQQEISSTHLEVRPGSGADHGLAVVTDLGSTNGTVLVQPGLGPEDLQAGVAVQLIPGAVIDLGDGVTIQVAKP</sequence>
<name>A0ABT8EWP6_9ACTN</name>
<feature type="compositionally biased region" description="Basic and acidic residues" evidence="2">
    <location>
        <begin position="251"/>
        <end position="265"/>
    </location>
</feature>
<keyword evidence="1" id="KW-0597">Phosphoprotein</keyword>
<dbReference type="RefSeq" id="WP_300961783.1">
    <property type="nucleotide sequence ID" value="NZ_JAUHJR010000006.1"/>
</dbReference>
<evidence type="ECO:0000259" key="3">
    <source>
        <dbReference type="PROSITE" id="PS50006"/>
    </source>
</evidence>
<feature type="compositionally biased region" description="Low complexity" evidence="2">
    <location>
        <begin position="144"/>
        <end position="158"/>
    </location>
</feature>
<evidence type="ECO:0000313" key="4">
    <source>
        <dbReference type="EMBL" id="MDN4162622.1"/>
    </source>
</evidence>
<dbReference type="InterPro" id="IPR000253">
    <property type="entry name" value="FHA_dom"/>
</dbReference>
<organism evidence="4 5">
    <name type="scientific">Nocardioides abyssi</name>
    <dbReference type="NCBI Taxonomy" id="3058370"/>
    <lineage>
        <taxon>Bacteria</taxon>
        <taxon>Bacillati</taxon>
        <taxon>Actinomycetota</taxon>
        <taxon>Actinomycetes</taxon>
        <taxon>Propionibacteriales</taxon>
        <taxon>Nocardioidaceae</taxon>
        <taxon>Nocardioides</taxon>
    </lineage>
</organism>
<feature type="region of interest" description="Disordered" evidence="2">
    <location>
        <begin position="330"/>
        <end position="355"/>
    </location>
</feature>
<feature type="compositionally biased region" description="Pro residues" evidence="2">
    <location>
        <begin position="190"/>
        <end position="250"/>
    </location>
</feature>
<dbReference type="CDD" id="cd00060">
    <property type="entry name" value="FHA"/>
    <property type="match status" value="1"/>
</dbReference>